<dbReference type="EMBL" id="CAJRGZ010000025">
    <property type="protein sequence ID" value="CAG5181457.1"/>
    <property type="molecule type" value="Genomic_DNA"/>
</dbReference>
<organism evidence="1 2">
    <name type="scientific">Alternaria atra</name>
    <dbReference type="NCBI Taxonomy" id="119953"/>
    <lineage>
        <taxon>Eukaryota</taxon>
        <taxon>Fungi</taxon>
        <taxon>Dikarya</taxon>
        <taxon>Ascomycota</taxon>
        <taxon>Pezizomycotina</taxon>
        <taxon>Dothideomycetes</taxon>
        <taxon>Pleosporomycetidae</taxon>
        <taxon>Pleosporales</taxon>
        <taxon>Pleosporineae</taxon>
        <taxon>Pleosporaceae</taxon>
        <taxon>Alternaria</taxon>
        <taxon>Alternaria sect. Ulocladioides</taxon>
    </lineage>
</organism>
<dbReference type="AlphaFoldDB" id="A0A8J2IL23"/>
<protein>
    <submittedName>
        <fullName evidence="1">Uncharacterized protein</fullName>
    </submittedName>
</protein>
<dbReference type="PANTHER" id="PTHR47654:SF5">
    <property type="entry name" value="TRANSCRIPTION FACTOR DOMAIN-CONTAINING PROTEIN"/>
    <property type="match status" value="1"/>
</dbReference>
<dbReference type="RefSeq" id="XP_043173341.1">
    <property type="nucleotide sequence ID" value="XM_043317406.1"/>
</dbReference>
<accession>A0A8J2IL23</accession>
<dbReference type="GeneID" id="67022030"/>
<dbReference type="PANTHER" id="PTHR47654">
    <property type="entry name" value="ZN(II)2CYS6 TRANSCRIPTION FACTOR (EUROFUNG)-RELATED"/>
    <property type="match status" value="1"/>
</dbReference>
<dbReference type="OrthoDB" id="5296287at2759"/>
<reference evidence="1" key="1">
    <citation type="submission" date="2021-05" db="EMBL/GenBank/DDBJ databases">
        <authorList>
            <person name="Stam R."/>
        </authorList>
    </citation>
    <scope>NUCLEOTIDE SEQUENCE</scope>
    <source>
        <strain evidence="1">CS162</strain>
    </source>
</reference>
<keyword evidence="2" id="KW-1185">Reference proteome</keyword>
<dbReference type="InterPro" id="IPR053230">
    <property type="entry name" value="Trans_reg_galc"/>
</dbReference>
<sequence>MQKALSKLYLPRTSMGPWEQIQKEITSLTREIDEWAAEALPEVLGPVDSIQEHRVQRERLLLRFHYHSARLVISRPSLCRLERRIKAQSDASATFDQNTADTCVQAAHEVTRLFPDQPDLIFIYQQSPWWCTVHYIMQAIAVFLLKMSSEIGTTQKEEELSKSIDKLVRWLRWMSPGNAVAKRAHEVVMDIIRTRVPRVRTENYNILAEEQARLSSNYPTATSNVDTQSTATFEKEQPVQASGEFQPGQYFMLDPALQMRPTFSSPFITDFDQSNLLYTRFFPSGHPMEEDTWMGYPNLPENNQWPPA</sequence>
<dbReference type="CDD" id="cd12148">
    <property type="entry name" value="fungal_TF_MHR"/>
    <property type="match status" value="1"/>
</dbReference>
<dbReference type="Proteomes" id="UP000676310">
    <property type="component" value="Unassembled WGS sequence"/>
</dbReference>
<evidence type="ECO:0000313" key="2">
    <source>
        <dbReference type="Proteomes" id="UP000676310"/>
    </source>
</evidence>
<comment type="caution">
    <text evidence="1">The sequence shown here is derived from an EMBL/GenBank/DDBJ whole genome shotgun (WGS) entry which is preliminary data.</text>
</comment>
<proteinExistence type="predicted"/>
<evidence type="ECO:0000313" key="1">
    <source>
        <dbReference type="EMBL" id="CAG5181457.1"/>
    </source>
</evidence>
<name>A0A8J2IL23_9PLEO</name>
<gene>
    <name evidence="1" type="ORF">ALTATR162_LOCUS9772</name>
</gene>